<evidence type="ECO:0000313" key="1">
    <source>
        <dbReference type="EMBL" id="KAL0573604.1"/>
    </source>
</evidence>
<protein>
    <submittedName>
        <fullName evidence="1">Uncharacterized protein</fullName>
    </submittedName>
</protein>
<reference evidence="1 2" key="1">
    <citation type="submission" date="2024-02" db="EMBL/GenBank/DDBJ databases">
        <title>A draft genome for the cacao thread blight pathogen Marasmius crinis-equi.</title>
        <authorList>
            <person name="Cohen S.P."/>
            <person name="Baruah I.K."/>
            <person name="Amoako-Attah I."/>
            <person name="Bukari Y."/>
            <person name="Meinhardt L.W."/>
            <person name="Bailey B.A."/>
        </authorList>
    </citation>
    <scope>NUCLEOTIDE SEQUENCE [LARGE SCALE GENOMIC DNA]</scope>
    <source>
        <strain evidence="1 2">GH-76</strain>
    </source>
</reference>
<sequence>MDGLELAAFRNFIAEKGWRCEVSKDLSLTVRRFARLCLLNGQIAHSPWQEKKRPDEQVDFNGDYWFAEVLYFFFVDKGDRHHTCAAIRMYSAPDADILKSYNTVKVCWFLGEDAAVHIVDVKVIDSVVGMIPFYWPGEE</sequence>
<comment type="caution">
    <text evidence="1">The sequence shown here is derived from an EMBL/GenBank/DDBJ whole genome shotgun (WGS) entry which is preliminary data.</text>
</comment>
<dbReference type="EMBL" id="JBAHYK010000484">
    <property type="protein sequence ID" value="KAL0573604.1"/>
    <property type="molecule type" value="Genomic_DNA"/>
</dbReference>
<accession>A0ABR3FEA0</accession>
<proteinExistence type="predicted"/>
<dbReference type="Proteomes" id="UP001465976">
    <property type="component" value="Unassembled WGS sequence"/>
</dbReference>
<name>A0ABR3FEA0_9AGAR</name>
<organism evidence="1 2">
    <name type="scientific">Marasmius crinis-equi</name>
    <dbReference type="NCBI Taxonomy" id="585013"/>
    <lineage>
        <taxon>Eukaryota</taxon>
        <taxon>Fungi</taxon>
        <taxon>Dikarya</taxon>
        <taxon>Basidiomycota</taxon>
        <taxon>Agaricomycotina</taxon>
        <taxon>Agaricomycetes</taxon>
        <taxon>Agaricomycetidae</taxon>
        <taxon>Agaricales</taxon>
        <taxon>Marasmiineae</taxon>
        <taxon>Marasmiaceae</taxon>
        <taxon>Marasmius</taxon>
    </lineage>
</organism>
<evidence type="ECO:0000313" key="2">
    <source>
        <dbReference type="Proteomes" id="UP001465976"/>
    </source>
</evidence>
<gene>
    <name evidence="1" type="ORF">V5O48_008351</name>
</gene>
<keyword evidence="2" id="KW-1185">Reference proteome</keyword>